<dbReference type="Pfam" id="PF09462">
    <property type="entry name" value="Mus7"/>
    <property type="match status" value="1"/>
</dbReference>
<evidence type="ECO:0008006" key="4">
    <source>
        <dbReference type="Google" id="ProtNLM"/>
    </source>
</evidence>
<feature type="compositionally biased region" description="Polar residues" evidence="1">
    <location>
        <begin position="792"/>
        <end position="812"/>
    </location>
</feature>
<dbReference type="GO" id="GO:0000724">
    <property type="term" value="P:double-strand break repair via homologous recombination"/>
    <property type="evidence" value="ECO:0007669"/>
    <property type="project" value="TreeGrafter"/>
</dbReference>
<protein>
    <recommendedName>
        <fullName evidence="4">Mus7/MMS22 family-domain-containing protein</fullName>
    </recommendedName>
</protein>
<evidence type="ECO:0000256" key="1">
    <source>
        <dbReference type="SAM" id="MobiDB-lite"/>
    </source>
</evidence>
<dbReference type="PANTHER" id="PTHR28122:SF1">
    <property type="entry name" value="E3 UBIQUITIN-PROTEIN LIGASE SUBSTRATE RECEPTOR MMS22"/>
    <property type="match status" value="1"/>
</dbReference>
<feature type="compositionally biased region" description="Basic and acidic residues" evidence="1">
    <location>
        <begin position="148"/>
        <end position="162"/>
    </location>
</feature>
<reference evidence="2 3" key="1">
    <citation type="journal article" date="2018" name="Front. Microbiol.">
        <title>Genome-Wide Analysis of Corynespora cassiicola Leaf Fall Disease Putative Effectors.</title>
        <authorList>
            <person name="Lopez D."/>
            <person name="Ribeiro S."/>
            <person name="Label P."/>
            <person name="Fumanal B."/>
            <person name="Venisse J.S."/>
            <person name="Kohler A."/>
            <person name="de Oliveira R.R."/>
            <person name="Labutti K."/>
            <person name="Lipzen A."/>
            <person name="Lail K."/>
            <person name="Bauer D."/>
            <person name="Ohm R.A."/>
            <person name="Barry K.W."/>
            <person name="Spatafora J."/>
            <person name="Grigoriev I.V."/>
            <person name="Martin F.M."/>
            <person name="Pujade-Renaud V."/>
        </authorList>
    </citation>
    <scope>NUCLEOTIDE SEQUENCE [LARGE SCALE GENOMIC DNA]</scope>
    <source>
        <strain evidence="2 3">Philippines</strain>
    </source>
</reference>
<feature type="compositionally biased region" description="Basic and acidic residues" evidence="1">
    <location>
        <begin position="913"/>
        <end position="924"/>
    </location>
</feature>
<gene>
    <name evidence="2" type="ORF">BS50DRAFT_557766</name>
</gene>
<dbReference type="GO" id="GO:0035361">
    <property type="term" value="C:Cul8-RING ubiquitin ligase complex"/>
    <property type="evidence" value="ECO:0007669"/>
    <property type="project" value="TreeGrafter"/>
</dbReference>
<feature type="compositionally biased region" description="Basic residues" evidence="1">
    <location>
        <begin position="314"/>
        <end position="323"/>
    </location>
</feature>
<feature type="compositionally biased region" description="Acidic residues" evidence="1">
    <location>
        <begin position="12"/>
        <end position="21"/>
    </location>
</feature>
<evidence type="ECO:0000313" key="2">
    <source>
        <dbReference type="EMBL" id="PSN63663.1"/>
    </source>
</evidence>
<dbReference type="EMBL" id="KZ678139">
    <property type="protein sequence ID" value="PSN63663.1"/>
    <property type="molecule type" value="Genomic_DNA"/>
</dbReference>
<dbReference type="GO" id="GO:0005634">
    <property type="term" value="C:nucleus"/>
    <property type="evidence" value="ECO:0007669"/>
    <property type="project" value="InterPro"/>
</dbReference>
<organism evidence="2 3">
    <name type="scientific">Corynespora cassiicola Philippines</name>
    <dbReference type="NCBI Taxonomy" id="1448308"/>
    <lineage>
        <taxon>Eukaryota</taxon>
        <taxon>Fungi</taxon>
        <taxon>Dikarya</taxon>
        <taxon>Ascomycota</taxon>
        <taxon>Pezizomycotina</taxon>
        <taxon>Dothideomycetes</taxon>
        <taxon>Pleosporomycetidae</taxon>
        <taxon>Pleosporales</taxon>
        <taxon>Corynesporascaceae</taxon>
        <taxon>Corynespora</taxon>
    </lineage>
</organism>
<feature type="compositionally biased region" description="Polar residues" evidence="1">
    <location>
        <begin position="889"/>
        <end position="899"/>
    </location>
</feature>
<feature type="compositionally biased region" description="Basic residues" evidence="1">
    <location>
        <begin position="633"/>
        <end position="647"/>
    </location>
</feature>
<feature type="region of interest" description="Disordered" evidence="1">
    <location>
        <begin position="1"/>
        <end position="162"/>
    </location>
</feature>
<feature type="compositionally biased region" description="Polar residues" evidence="1">
    <location>
        <begin position="345"/>
        <end position="361"/>
    </location>
</feature>
<dbReference type="STRING" id="1448308.A0A2T2NE01"/>
<feature type="region of interest" description="Disordered" evidence="1">
    <location>
        <begin position="494"/>
        <end position="559"/>
    </location>
</feature>
<feature type="compositionally biased region" description="Polar residues" evidence="1">
    <location>
        <begin position="291"/>
        <end position="305"/>
    </location>
</feature>
<dbReference type="InterPro" id="IPR019021">
    <property type="entry name" value="Mms22"/>
</dbReference>
<name>A0A2T2NE01_CORCC</name>
<feature type="region of interest" description="Disordered" evidence="1">
    <location>
        <begin position="599"/>
        <end position="701"/>
    </location>
</feature>
<evidence type="ECO:0000313" key="3">
    <source>
        <dbReference type="Proteomes" id="UP000240883"/>
    </source>
</evidence>
<proteinExistence type="predicted"/>
<feature type="compositionally biased region" description="Polar residues" evidence="1">
    <location>
        <begin position="326"/>
        <end position="337"/>
    </location>
</feature>
<feature type="compositionally biased region" description="Acidic residues" evidence="1">
    <location>
        <begin position="278"/>
        <end position="290"/>
    </location>
</feature>
<dbReference type="OrthoDB" id="2386201at2759"/>
<dbReference type="Proteomes" id="UP000240883">
    <property type="component" value="Unassembled WGS sequence"/>
</dbReference>
<feature type="compositionally biased region" description="Polar residues" evidence="1">
    <location>
        <begin position="69"/>
        <end position="88"/>
    </location>
</feature>
<feature type="compositionally biased region" description="Basic and acidic residues" evidence="1">
    <location>
        <begin position="91"/>
        <end position="103"/>
    </location>
</feature>
<feature type="compositionally biased region" description="Polar residues" evidence="1">
    <location>
        <begin position="739"/>
        <end position="749"/>
    </location>
</feature>
<feature type="compositionally biased region" description="Basic and acidic residues" evidence="1">
    <location>
        <begin position="519"/>
        <end position="536"/>
    </location>
</feature>
<feature type="compositionally biased region" description="Low complexity" evidence="1">
    <location>
        <begin position="447"/>
        <end position="456"/>
    </location>
</feature>
<sequence>MSAWRLRGFVQDSDEEEDDIETLPVESTGTDQRVSEERVANLETSDGILGEVTRSRTTTNGDRNDAENASKTLLSESRESGVTTTPVTYDTPRHLGTDLRAEPASHNARISTESPDPLQDSSTPATSRIKKLPSSQGPAPPTAPTSRTDGKVQTQDDSRKKLQFDLSLLSDSDDDLSDPPSDLEQYTVFASPKRRTEVRVVIPPRRFEAQATVPLSSTTEQDLITETINRSLRARQPIQLHPYLLEAEKYKRDFQSRGIKPIVRVVSPTRKPAHPDDESQEQEFNPDDESPVNSQQGTEQSTPTDHQVKERVLHQRSIHRRRSISATDKISSPGASSTKRRKLNRPSTQVASTSRGSSTLARNPHHNIWSVPDSPPQSSSPPRLGDGPPPRRLARPFVDTPIANLPTPSNSSIMDAFPPMVETDSDSDDSVTPRVQQPGVTPRRPLEVPSDSPSADSPEEDPGLVRVRKRIKGVLPASYVTFDKLVQQQRRLEASRRANAISPPDKAEPQRGVAQKITRRIDSTRNSESDTRHNDIVEISDESDTEPALPPRSLEDTETVAHNASEMAADLDRRYADDDSDDMVHDRLDLFTLGGVTRKRQRQTKLSESFANTKKSTPFSMDKLNARSAPSHSHAKKRQTGPRRTRHISPPALSILDLDQSPSRSDRPLPQFLRVAMRQARKRPDGGRQSARGKAIRLHTVRDTEDANATLKLWNSGAIRPKPNIKNSRQSHKERQPLTARSDNQQQLLASPIDKPQPEGIGPAFSPEAIPNRPTANASGVRKFRKAPAASKPSQTVVKSSRTTQRFQQPTGHNPLPFRTAQLEGLETEFGNKHREIAFARGLQRVEQQFNFQLPFAQSFRNPQLARFLADDSELPPLPTAEDIEEAQEAQNPEETAAQTPAKRPLRRKPAARRIDVDTREYRQPSEPAVQEVLHDLDVQEVQTFGGENDVLNGLGPFGTRYPLNFDVTPLKVGTFFQSTTFIGSEEFRLALKIGKPDARDLDETTGIFIIQHGNDVLKCGSWNDETYSCISDVVTRLFLPLSETEAGHLQQEPDTRISDVSSFLRSMISYISLKLGFFDSVDRHDFAMRMEQLIESLFKKTLEAYVRDLNQGETRTGRAFIRPMAYLLVLALQCRQISKHTVVDTSTQMRLDNLVKKIARAVITHVVDKAIPELGNFLDKNKMYKERENGIQEDEVLVEGLVICTHVLDSANITGTSFWGMVNHELSTRIMNANHLRVFESSWASVFTLLPFGEIDSSGILVANQRSSLDNDDWTFVRDALKRLFELYPSTFKKHGFSLNDYVRASLMRCHVLMDKWKWRRCDPMLNTVFDFFGKNGLKLLRREYSKGSAQFLESIVDRPSLDVQQDDSSFHIFLKCLALGLCVMQQVYPEKKIRSIVFRLTPNHGRSYPKEQSLDQESLDALHNHHDLLCTLYWASPSSCRPKVDLLRGLVQHENSHREACRTNVRAWTNLATFQLAAKEPDKSMEPFASWGRDIIQQTLKQYRLAKTEAEDYMVSAQGVDSNDITRVMVQQTMEKNQEQVIATLRDCIAGMDRALECSSDQILSREFLVSSSIVQLLELPHVEDARLIAVIRDTLGILRRHITLRKESPRQHESQDGSEGSQDYGDFPDLDEFMDVDEPNAVQAPKQPTFGFIETPLWHLLSNAFGADRTPNENLLMDCIDTWVLVAGCHVSLGDRSWSYYVDSFSKVSWKQLRHTEQTRKFTPYYLSALIAGDSTVYEEHQQDFLSLLMVSLAERESQLRFQYRLLQSIIKADPTQPLFQNLPFVRIGPVESAGFDITADTLRTRRLPLISSILANMRDNFHYAVQNHLQPAEVRRQYTSILQGFMNAMRNNYQQLRQGSTVAGAYVEFVQRVVQFLTQYTSDICAVLPFFTEAVHFPLPATDPKYVVGRLYGYAPKLSAVGAAKQLSVFIKTIVQQATADNHHPYLLGQLNTALCGNVAPVADRTSLRNVLLQGIVPVYIESALSSVVTLIVTKPLLQMMTYVAEPLVFDLNFDDESSLRSVCNIILSTLHAIIRGTEGLKDDPTLLTKSYVLQGTSLMFDAAGFFMPLLEYICGRVANMSTKSEIAMYLERLGVFILERVNGMNPTDIPSYRGDAHASPPEYSDLLSFSKKDLEASMQTNWTESQGCVFLGHGHARKEVIVDIGSMEEERAGLEGAIKRFHGTLARLYGSAYGIGDGHEHERSLLADLDV</sequence>
<keyword evidence="3" id="KW-1185">Reference proteome</keyword>
<feature type="compositionally biased region" description="Polar residues" evidence="1">
    <location>
        <begin position="108"/>
        <end position="126"/>
    </location>
</feature>
<feature type="compositionally biased region" description="Polar residues" evidence="1">
    <location>
        <begin position="604"/>
        <end position="619"/>
    </location>
</feature>
<accession>A0A2T2NE01</accession>
<feature type="region of interest" description="Disordered" evidence="1">
    <location>
        <begin position="265"/>
        <end position="465"/>
    </location>
</feature>
<feature type="region of interest" description="Disordered" evidence="1">
    <location>
        <begin position="885"/>
        <end position="927"/>
    </location>
</feature>
<dbReference type="PANTHER" id="PTHR28122">
    <property type="entry name" value="E3 UBIQUITIN-PROTEIN LIGASE SUBSTRATE RECEPTOR MMS22"/>
    <property type="match status" value="1"/>
</dbReference>
<feature type="region of interest" description="Disordered" evidence="1">
    <location>
        <begin position="714"/>
        <end position="817"/>
    </location>
</feature>
<dbReference type="GO" id="GO:0031297">
    <property type="term" value="P:replication fork processing"/>
    <property type="evidence" value="ECO:0007669"/>
    <property type="project" value="InterPro"/>
</dbReference>